<dbReference type="NCBIfam" id="TIGR02293">
    <property type="entry name" value="TAS_TIGR02293"/>
    <property type="match status" value="1"/>
</dbReference>
<dbReference type="Proteomes" id="UP001172082">
    <property type="component" value="Unassembled WGS sequence"/>
</dbReference>
<keyword evidence="3" id="KW-1185">Reference proteome</keyword>
<dbReference type="Pfam" id="PF09722">
    <property type="entry name" value="Xre_MbcA_ParS_C"/>
    <property type="match status" value="1"/>
</dbReference>
<reference evidence="2" key="1">
    <citation type="submission" date="2023-06" db="EMBL/GenBank/DDBJ databases">
        <title>Genomic of Parafulvivirga corallium.</title>
        <authorList>
            <person name="Wang G."/>
        </authorList>
    </citation>
    <scope>NUCLEOTIDE SEQUENCE</scope>
    <source>
        <strain evidence="2">BMA10</strain>
    </source>
</reference>
<sequence>MEAPLKHVKNNLALNDIKKISNLGLFYIQEKGIPTKVIKQFEKVYRLNKKQIAFLLGVSEKTLYNLLKESVLDQERSDRFLFIIKIFEEGNETFFGPENLINWLMTPQPMLDNNVPFNLLSSITGGEAVHALMIRVKHGILA</sequence>
<name>A0ABT8KJZ8_9BACT</name>
<dbReference type="RefSeq" id="WP_346751063.1">
    <property type="nucleotide sequence ID" value="NZ_JAUJEA010000002.1"/>
</dbReference>
<evidence type="ECO:0000313" key="2">
    <source>
        <dbReference type="EMBL" id="MDN5201035.1"/>
    </source>
</evidence>
<gene>
    <name evidence="2" type="ORF">QQ008_06675</name>
</gene>
<protein>
    <submittedName>
        <fullName evidence="2">DUF2384 domain-containing protein</fullName>
    </submittedName>
</protein>
<dbReference type="EMBL" id="JAUJEA010000002">
    <property type="protein sequence ID" value="MDN5201035.1"/>
    <property type="molecule type" value="Genomic_DNA"/>
</dbReference>
<comment type="caution">
    <text evidence="2">The sequence shown here is derived from an EMBL/GenBank/DDBJ whole genome shotgun (WGS) entry which is preliminary data.</text>
</comment>
<evidence type="ECO:0000259" key="1">
    <source>
        <dbReference type="Pfam" id="PF09722"/>
    </source>
</evidence>
<dbReference type="InterPro" id="IPR024467">
    <property type="entry name" value="Xre/MbcA/ParS-like_toxin-bd"/>
</dbReference>
<proteinExistence type="predicted"/>
<organism evidence="2 3">
    <name type="scientific">Splendidivirga corallicola</name>
    <dbReference type="NCBI Taxonomy" id="3051826"/>
    <lineage>
        <taxon>Bacteria</taxon>
        <taxon>Pseudomonadati</taxon>
        <taxon>Bacteroidota</taxon>
        <taxon>Cytophagia</taxon>
        <taxon>Cytophagales</taxon>
        <taxon>Splendidivirgaceae</taxon>
        <taxon>Splendidivirga</taxon>
    </lineage>
</organism>
<evidence type="ECO:0000313" key="3">
    <source>
        <dbReference type="Proteomes" id="UP001172082"/>
    </source>
</evidence>
<feature type="domain" description="Antitoxin Xre/MbcA/ParS-like toxin-binding" evidence="1">
    <location>
        <begin position="92"/>
        <end position="139"/>
    </location>
</feature>
<dbReference type="InterPro" id="IPR011979">
    <property type="entry name" value="Antitox_Xre"/>
</dbReference>
<accession>A0ABT8KJZ8</accession>